<reference evidence="3" key="3">
    <citation type="submission" date="2018-08" db="UniProtKB">
        <authorList>
            <consortium name="EnsemblPlants"/>
        </authorList>
    </citation>
    <scope>IDENTIFICATION</scope>
    <source>
        <strain evidence="3">cv. Bd21</strain>
    </source>
</reference>
<evidence type="ECO:0000313" key="3">
    <source>
        <dbReference type="EnsemblPlants" id="KQK20992"/>
    </source>
</evidence>
<proteinExistence type="predicted"/>
<keyword evidence="4" id="KW-1185">Reference proteome</keyword>
<organism evidence="2">
    <name type="scientific">Brachypodium distachyon</name>
    <name type="common">Purple false brome</name>
    <name type="synonym">Trachynia distachya</name>
    <dbReference type="NCBI Taxonomy" id="15368"/>
    <lineage>
        <taxon>Eukaryota</taxon>
        <taxon>Viridiplantae</taxon>
        <taxon>Streptophyta</taxon>
        <taxon>Embryophyta</taxon>
        <taxon>Tracheophyta</taxon>
        <taxon>Spermatophyta</taxon>
        <taxon>Magnoliopsida</taxon>
        <taxon>Liliopsida</taxon>
        <taxon>Poales</taxon>
        <taxon>Poaceae</taxon>
        <taxon>BOP clade</taxon>
        <taxon>Pooideae</taxon>
        <taxon>Stipodae</taxon>
        <taxon>Brachypodieae</taxon>
        <taxon>Brachypodium</taxon>
    </lineage>
</organism>
<reference evidence="2 3" key="1">
    <citation type="journal article" date="2010" name="Nature">
        <title>Genome sequencing and analysis of the model grass Brachypodium distachyon.</title>
        <authorList>
            <consortium name="International Brachypodium Initiative"/>
        </authorList>
    </citation>
    <scope>NUCLEOTIDE SEQUENCE [LARGE SCALE GENOMIC DNA]</scope>
    <source>
        <strain evidence="2 3">Bd21</strain>
    </source>
</reference>
<evidence type="ECO:0000313" key="4">
    <source>
        <dbReference type="Proteomes" id="UP000008810"/>
    </source>
</evidence>
<reference evidence="2" key="2">
    <citation type="submission" date="2017-06" db="EMBL/GenBank/DDBJ databases">
        <title>WGS assembly of Brachypodium distachyon.</title>
        <authorList>
            <consortium name="The International Brachypodium Initiative"/>
            <person name="Lucas S."/>
            <person name="Harmon-Smith M."/>
            <person name="Lail K."/>
            <person name="Tice H."/>
            <person name="Grimwood J."/>
            <person name="Bruce D."/>
            <person name="Barry K."/>
            <person name="Shu S."/>
            <person name="Lindquist E."/>
            <person name="Wang M."/>
            <person name="Pitluck S."/>
            <person name="Vogel J.P."/>
            <person name="Garvin D.F."/>
            <person name="Mockler T.C."/>
            <person name="Schmutz J."/>
            <person name="Rokhsar D."/>
            <person name="Bevan M.W."/>
        </authorList>
    </citation>
    <scope>NUCLEOTIDE SEQUENCE</scope>
    <source>
        <strain evidence="2">Bd21</strain>
    </source>
</reference>
<dbReference type="Gramene" id="KQK20992">
    <property type="protein sequence ID" value="KQK20992"/>
    <property type="gene ID" value="BRADI_1g58011v3"/>
</dbReference>
<dbReference type="AlphaFoldDB" id="A0A0Q3HDX9"/>
<dbReference type="Proteomes" id="UP000008810">
    <property type="component" value="Chromosome 1"/>
</dbReference>
<gene>
    <name evidence="2" type="ORF">BRADI_1g58011v3</name>
</gene>
<name>A0A0Q3HDX9_BRADI</name>
<dbReference type="EMBL" id="CM000880">
    <property type="protein sequence ID" value="KQK20992.1"/>
    <property type="molecule type" value="Genomic_DNA"/>
</dbReference>
<evidence type="ECO:0000313" key="2">
    <source>
        <dbReference type="EMBL" id="KQK20992.1"/>
    </source>
</evidence>
<protein>
    <submittedName>
        <fullName evidence="2 3">Uncharacterized protein</fullName>
    </submittedName>
</protein>
<dbReference type="EnsemblPlants" id="KQK20992">
    <property type="protein sequence ID" value="KQK20992"/>
    <property type="gene ID" value="BRADI_1g58011v3"/>
</dbReference>
<dbReference type="InParanoid" id="A0A0Q3HDX9"/>
<evidence type="ECO:0000256" key="1">
    <source>
        <dbReference type="SAM" id="MobiDB-lite"/>
    </source>
</evidence>
<sequence>MRRLPSTPASAPAGTTTTTTRQWWSLAWLVWPPTQRPRPPSPDRHHRRRCASAGFSFRRSRSRTPPRRLLDAPPSPVSPLQLLPDMSDVDLVADLFSAASLITPASDHMLSVRLLCRACCSQLLRSLLL</sequence>
<feature type="region of interest" description="Disordered" evidence="1">
    <location>
        <begin position="33"/>
        <end position="77"/>
    </location>
</feature>
<accession>A0A0Q3HDX9</accession>